<reference evidence="1 2" key="1">
    <citation type="submission" date="2019-06" db="EMBL/GenBank/DDBJ databases">
        <title>Whole genome shotgun sequence of Komagataeibacter hansenii NBRC 14820.</title>
        <authorList>
            <person name="Hosoyama A."/>
            <person name="Uohara A."/>
            <person name="Ohji S."/>
            <person name="Ichikawa N."/>
        </authorList>
    </citation>
    <scope>NUCLEOTIDE SEQUENCE [LARGE SCALE GENOMIC DNA]</scope>
    <source>
        <strain evidence="1 2">NBRC 14820</strain>
    </source>
</reference>
<keyword evidence="2" id="KW-1185">Reference proteome</keyword>
<sequence length="59" mass="6581">MLAYITETLYVPPHWQSAPSEVGAHTNGSVFPYGTGGFIRPLRGKNWVFKGYFCPNFTA</sequence>
<comment type="caution">
    <text evidence="1">The sequence shown here is derived from an EMBL/GenBank/DDBJ whole genome shotgun (WGS) entry which is preliminary data.</text>
</comment>
<dbReference type="Proteomes" id="UP000319478">
    <property type="component" value="Unassembled WGS sequence"/>
</dbReference>
<gene>
    <name evidence="1" type="ORF">GHA01_29020</name>
</gene>
<evidence type="ECO:0000313" key="1">
    <source>
        <dbReference type="EMBL" id="GEC65053.1"/>
    </source>
</evidence>
<organism evidence="1 2">
    <name type="scientific">Novacetimonas hansenii</name>
    <name type="common">Komagataeibacter hansenii</name>
    <dbReference type="NCBI Taxonomy" id="436"/>
    <lineage>
        <taxon>Bacteria</taxon>
        <taxon>Pseudomonadati</taxon>
        <taxon>Pseudomonadota</taxon>
        <taxon>Alphaproteobacteria</taxon>
        <taxon>Acetobacterales</taxon>
        <taxon>Acetobacteraceae</taxon>
        <taxon>Novacetimonas</taxon>
    </lineage>
</organism>
<proteinExistence type="predicted"/>
<protein>
    <submittedName>
        <fullName evidence="1">Uncharacterized protein</fullName>
    </submittedName>
</protein>
<evidence type="ECO:0000313" key="2">
    <source>
        <dbReference type="Proteomes" id="UP000319478"/>
    </source>
</evidence>
<accession>A0ABQ0SIH7</accession>
<dbReference type="EMBL" id="BJNN01000160">
    <property type="protein sequence ID" value="GEC65053.1"/>
    <property type="molecule type" value="Genomic_DNA"/>
</dbReference>
<name>A0ABQ0SIH7_NOVHA</name>